<dbReference type="FunFam" id="4.10.240.10:FF:000075">
    <property type="entry name" value="Transcriptional regulatory protein moc3"/>
    <property type="match status" value="1"/>
</dbReference>
<dbReference type="Gene3D" id="4.10.240.10">
    <property type="entry name" value="Zn(2)-C6 fungal-type DNA-binding domain"/>
    <property type="match status" value="1"/>
</dbReference>
<feature type="region of interest" description="Disordered" evidence="8">
    <location>
        <begin position="249"/>
        <end position="359"/>
    </location>
</feature>
<dbReference type="GO" id="GO:1900428">
    <property type="term" value="P:regulation of filamentous growth of a population of unicellular organisms"/>
    <property type="evidence" value="ECO:0007669"/>
    <property type="project" value="UniProtKB-ARBA"/>
</dbReference>
<feature type="region of interest" description="Disordered" evidence="8">
    <location>
        <begin position="374"/>
        <end position="404"/>
    </location>
</feature>
<dbReference type="InterPro" id="IPR036864">
    <property type="entry name" value="Zn2-C6_fun-type_DNA-bd_sf"/>
</dbReference>
<keyword evidence="6" id="KW-0804">Transcription</keyword>
<protein>
    <submittedName>
        <fullName evidence="10">Fungal Zn(2)-Cys(6) binuclear cluster domain family protein</fullName>
    </submittedName>
</protein>
<evidence type="ECO:0000256" key="7">
    <source>
        <dbReference type="ARBA" id="ARBA00023242"/>
    </source>
</evidence>
<dbReference type="Pfam" id="PF00172">
    <property type="entry name" value="Zn_clus"/>
    <property type="match status" value="1"/>
</dbReference>
<dbReference type="CDD" id="cd00067">
    <property type="entry name" value="GAL4"/>
    <property type="match status" value="1"/>
</dbReference>
<dbReference type="GO" id="GO:0044403">
    <property type="term" value="P:biological process involved in symbiotic interaction"/>
    <property type="evidence" value="ECO:0007669"/>
    <property type="project" value="UniProtKB-ARBA"/>
</dbReference>
<feature type="compositionally biased region" description="Polar residues" evidence="8">
    <location>
        <begin position="70"/>
        <end position="90"/>
    </location>
</feature>
<reference evidence="10" key="1">
    <citation type="submission" date="2020-03" db="EMBL/GenBank/DDBJ databases">
        <title>FDA dAtabase for Regulatory Grade micrObial Sequences (FDA-ARGOS): Supporting development and validation of Infectious Disease Dx tests.</title>
        <authorList>
            <person name="Campos J."/>
            <person name="Goldberg B."/>
            <person name="Tallon L."/>
            <person name="Sadzewicz L."/>
            <person name="Vavikolanu K."/>
            <person name="Mehta A."/>
            <person name="Aluvathingal J."/>
            <person name="Nadendla S."/>
            <person name="Nandy P."/>
            <person name="Geyer C."/>
            <person name="Yan Y."/>
            <person name="Sichtig H."/>
        </authorList>
    </citation>
    <scope>NUCLEOTIDE SEQUENCE [LARGE SCALE GENOMIC DNA]</scope>
    <source>
        <strain evidence="10">FDAARGOS_652</strain>
    </source>
</reference>
<dbReference type="EMBL" id="JABWAB010000005">
    <property type="protein sequence ID" value="KAF6051005.1"/>
    <property type="molecule type" value="Genomic_DNA"/>
</dbReference>
<keyword evidence="4" id="KW-0843">Virulence</keyword>
<proteinExistence type="predicted"/>
<dbReference type="GO" id="GO:0000981">
    <property type="term" value="F:DNA-binding transcription factor activity, RNA polymerase II-specific"/>
    <property type="evidence" value="ECO:0007669"/>
    <property type="project" value="InterPro"/>
</dbReference>
<evidence type="ECO:0000256" key="2">
    <source>
        <dbReference type="ARBA" id="ARBA00022833"/>
    </source>
</evidence>
<dbReference type="InterPro" id="IPR052360">
    <property type="entry name" value="Transcr_Regulatory_Proteins"/>
</dbReference>
<feature type="compositionally biased region" description="Polar residues" evidence="8">
    <location>
        <begin position="291"/>
        <end position="301"/>
    </location>
</feature>
<dbReference type="AlphaFoldDB" id="A0A8X7TBN2"/>
<dbReference type="GO" id="GO:1900239">
    <property type="term" value="P:regulation of phenotypic switching"/>
    <property type="evidence" value="ECO:0007669"/>
    <property type="project" value="UniProtKB-ARBA"/>
</dbReference>
<dbReference type="PANTHER" id="PTHR36206">
    <property type="entry name" value="ASPERCRYPTIN BIOSYNTHESIS CLUSTER-SPECIFIC TRANSCRIPTION REGULATOR ATNN-RELATED"/>
    <property type="match status" value="1"/>
</dbReference>
<feature type="domain" description="Zn(2)-C6 fungal-type" evidence="9">
    <location>
        <begin position="467"/>
        <end position="495"/>
    </location>
</feature>
<gene>
    <name evidence="10" type="ORF">FOB60_003673</name>
</gene>
<feature type="region of interest" description="Disordered" evidence="8">
    <location>
        <begin position="214"/>
        <end position="237"/>
    </location>
</feature>
<evidence type="ECO:0000313" key="10">
    <source>
        <dbReference type="EMBL" id="KAF6051005.1"/>
    </source>
</evidence>
<dbReference type="Proteomes" id="UP000590412">
    <property type="component" value="Unassembled WGS sequence"/>
</dbReference>
<keyword evidence="2" id="KW-0862">Zinc</keyword>
<dbReference type="SMART" id="SM00066">
    <property type="entry name" value="GAL4"/>
    <property type="match status" value="1"/>
</dbReference>
<name>A0A8X7TBN2_CANPA</name>
<evidence type="ECO:0000256" key="3">
    <source>
        <dbReference type="ARBA" id="ARBA00023015"/>
    </source>
</evidence>
<keyword evidence="7" id="KW-0539">Nucleus</keyword>
<evidence type="ECO:0000313" key="11">
    <source>
        <dbReference type="Proteomes" id="UP000590412"/>
    </source>
</evidence>
<dbReference type="GO" id="GO:0003677">
    <property type="term" value="F:DNA binding"/>
    <property type="evidence" value="ECO:0007669"/>
    <property type="project" value="UniProtKB-KW"/>
</dbReference>
<accession>A0A8X7TBN2</accession>
<evidence type="ECO:0000256" key="8">
    <source>
        <dbReference type="SAM" id="MobiDB-lite"/>
    </source>
</evidence>
<dbReference type="GO" id="GO:0008270">
    <property type="term" value="F:zinc ion binding"/>
    <property type="evidence" value="ECO:0007669"/>
    <property type="project" value="InterPro"/>
</dbReference>
<evidence type="ECO:0000256" key="5">
    <source>
        <dbReference type="ARBA" id="ARBA00023125"/>
    </source>
</evidence>
<feature type="compositionally biased region" description="Basic and acidic residues" evidence="8">
    <location>
        <begin position="53"/>
        <end position="62"/>
    </location>
</feature>
<keyword evidence="5" id="KW-0238">DNA-binding</keyword>
<feature type="region of interest" description="Disordered" evidence="8">
    <location>
        <begin position="28"/>
        <end position="145"/>
    </location>
</feature>
<dbReference type="PANTHER" id="PTHR36206:SF13">
    <property type="entry name" value="TRANSCRIPTIONAL REGULATORY PROTEIN MOC3"/>
    <property type="match status" value="1"/>
</dbReference>
<dbReference type="PROSITE" id="PS00463">
    <property type="entry name" value="ZN2_CY6_FUNGAL_1"/>
    <property type="match status" value="1"/>
</dbReference>
<keyword evidence="3" id="KW-0805">Transcription regulation</keyword>
<dbReference type="GO" id="GO:0007618">
    <property type="term" value="P:mating"/>
    <property type="evidence" value="ECO:0007669"/>
    <property type="project" value="UniProtKB-ARBA"/>
</dbReference>
<organism evidence="10 11">
    <name type="scientific">Candida parapsilosis</name>
    <name type="common">Yeast</name>
    <dbReference type="NCBI Taxonomy" id="5480"/>
    <lineage>
        <taxon>Eukaryota</taxon>
        <taxon>Fungi</taxon>
        <taxon>Dikarya</taxon>
        <taxon>Ascomycota</taxon>
        <taxon>Saccharomycotina</taxon>
        <taxon>Pichiomycetes</taxon>
        <taxon>Debaryomycetaceae</taxon>
        <taxon>Candida/Lodderomyces clade</taxon>
        <taxon>Candida</taxon>
    </lineage>
</organism>
<dbReference type="InterPro" id="IPR001138">
    <property type="entry name" value="Zn2Cys6_DnaBD"/>
</dbReference>
<evidence type="ECO:0000256" key="4">
    <source>
        <dbReference type="ARBA" id="ARBA00023026"/>
    </source>
</evidence>
<feature type="compositionally biased region" description="Polar residues" evidence="8">
    <location>
        <begin position="219"/>
        <end position="234"/>
    </location>
</feature>
<feature type="compositionally biased region" description="Low complexity" evidence="8">
    <location>
        <begin position="315"/>
        <end position="345"/>
    </location>
</feature>
<comment type="caution">
    <text evidence="10">The sequence shown here is derived from an EMBL/GenBank/DDBJ whole genome shotgun (WGS) entry which is preliminary data.</text>
</comment>
<dbReference type="SUPFAM" id="SSF57701">
    <property type="entry name" value="Zn2/Cys6 DNA-binding domain"/>
    <property type="match status" value="1"/>
</dbReference>
<keyword evidence="1" id="KW-0479">Metal-binding</keyword>
<sequence>MPQLPSVSELIGSARVDSAAGTTVQTYSNTTSYTDFNDRKNSTTSVSSTTNEGSRRLSTDQSRHHRLPSISDTILNTSSKRNSIDTSPRSSAHLPSLPYSLSARDQNINNSNTSLGSSPPRSRRSTETAFNSATENTPIPLTLPRTSSGNYLPNHAFKFQSQQPDGAIRSSNVRPQVGSPIGSADKLHPSHMYVSSPITLHKQPPHSLPPLSHQLPSHTQSISNTVSPTHNPPTSEIAADSINATTVPQHINVQPTGPPTHVNHGFQISKSAPTTTTNTTSSYPRYHYQTAPRSGSTSSQAGPPPPEHYFVAYPQQQSQQQQSQQQQQQQQQSQQSQQQASMPIQTSPPPPPSASIQNHNQVVAGPGYYIVQHPQSIPLPPTAPHLQGQTYHSLPAHPLHNQAPLFQPQQGFHEQMHYDPHRVPHAPSIVVGPPPPPTMYAYNMPYSDENNALVNKRKIIKRRTRTGCLTCRKRRIKCDERKPSCFNCERSKKVCLGYENLSNLQPRKRVRDTSLDLPSADGGVGIASNQLSQNLQQQVYEERGRNGL</sequence>
<evidence type="ECO:0000256" key="6">
    <source>
        <dbReference type="ARBA" id="ARBA00023163"/>
    </source>
</evidence>
<dbReference type="GO" id="GO:0070783">
    <property type="term" value="P:growth of unicellular organism as a thread of attached cells"/>
    <property type="evidence" value="ECO:0007669"/>
    <property type="project" value="UniProtKB-ARBA"/>
</dbReference>
<evidence type="ECO:0000256" key="1">
    <source>
        <dbReference type="ARBA" id="ARBA00022723"/>
    </source>
</evidence>
<evidence type="ECO:0000259" key="9">
    <source>
        <dbReference type="PROSITE" id="PS50048"/>
    </source>
</evidence>
<feature type="compositionally biased region" description="Polar residues" evidence="8">
    <location>
        <begin position="103"/>
        <end position="116"/>
    </location>
</feature>
<feature type="compositionally biased region" description="Polar residues" evidence="8">
    <location>
        <begin position="127"/>
        <end position="145"/>
    </location>
</feature>
<dbReference type="PROSITE" id="PS50048">
    <property type="entry name" value="ZN2_CY6_FUNGAL_2"/>
    <property type="match status" value="1"/>
</dbReference>